<dbReference type="InterPro" id="IPR018020">
    <property type="entry name" value="OHCU_decarboxylase"/>
</dbReference>
<keyword evidence="5" id="KW-0210">Decarboxylase</keyword>
<evidence type="ECO:0000256" key="1">
    <source>
        <dbReference type="ARBA" id="ARBA00001163"/>
    </source>
</evidence>
<dbReference type="OrthoDB" id="5243781at2"/>
<dbReference type="STRING" id="860235.AOZ06_19885"/>
<comment type="catalytic activity">
    <reaction evidence="1">
        <text>5-hydroxy-2-oxo-4-ureido-2,5-dihydro-1H-imidazole-5-carboxylate + H(+) = (S)-allantoin + CO2</text>
        <dbReference type="Rhea" id="RHEA:26301"/>
        <dbReference type="ChEBI" id="CHEBI:15378"/>
        <dbReference type="ChEBI" id="CHEBI:15678"/>
        <dbReference type="ChEBI" id="CHEBI:16526"/>
        <dbReference type="ChEBI" id="CHEBI:58639"/>
        <dbReference type="EC" id="4.1.1.97"/>
    </reaction>
</comment>
<reference evidence="8 9" key="1">
    <citation type="submission" date="2015-07" db="EMBL/GenBank/DDBJ databases">
        <title>Genome sequencing of Kibdelosporangium phytohabitans.</title>
        <authorList>
            <person name="Qin S."/>
            <person name="Xing K."/>
        </authorList>
    </citation>
    <scope>NUCLEOTIDE SEQUENCE [LARGE SCALE GENOMIC DNA]</scope>
    <source>
        <strain evidence="8 9">KLBMP1111</strain>
    </source>
</reference>
<dbReference type="SUPFAM" id="SSF158694">
    <property type="entry name" value="UraD-Like"/>
    <property type="match status" value="1"/>
</dbReference>
<keyword evidence="6" id="KW-0456">Lyase</keyword>
<dbReference type="InterPro" id="IPR036778">
    <property type="entry name" value="OHCU_decarboxylase_sf"/>
</dbReference>
<evidence type="ECO:0000256" key="5">
    <source>
        <dbReference type="ARBA" id="ARBA00022793"/>
    </source>
</evidence>
<dbReference type="PANTHER" id="PTHR43466">
    <property type="entry name" value="2-OXO-4-HYDROXY-4-CARBOXY-5-UREIDOIMIDAZOLINE DECARBOXYLASE-RELATED"/>
    <property type="match status" value="1"/>
</dbReference>
<proteinExistence type="predicted"/>
<evidence type="ECO:0000259" key="7">
    <source>
        <dbReference type="Pfam" id="PF09349"/>
    </source>
</evidence>
<dbReference type="NCBIfam" id="NF010372">
    <property type="entry name" value="PRK13798.1"/>
    <property type="match status" value="1"/>
</dbReference>
<dbReference type="PANTHER" id="PTHR43466:SF1">
    <property type="entry name" value="2-OXO-4-HYDROXY-4-CARBOXY-5-UREIDOIMIDAZOLINE DECARBOXYLASE-RELATED"/>
    <property type="match status" value="1"/>
</dbReference>
<dbReference type="KEGG" id="kphy:AOZ06_19885"/>
<dbReference type="GO" id="GO:0051997">
    <property type="term" value="F:2-oxo-4-hydroxy-4-carboxy-5-ureidoimidazoline decarboxylase activity"/>
    <property type="evidence" value="ECO:0007669"/>
    <property type="project" value="UniProtKB-EC"/>
</dbReference>
<comment type="pathway">
    <text evidence="2">Purine metabolism; urate degradation; (S)-allantoin from urate: step 3/3.</text>
</comment>
<keyword evidence="9" id="KW-1185">Reference proteome</keyword>
<dbReference type="EMBL" id="CP012752">
    <property type="protein sequence ID" value="ALG08873.1"/>
    <property type="molecule type" value="Genomic_DNA"/>
</dbReference>
<sequence length="157" mass="16989">MRGGQVLPRLSIEQLLACCASRRWALRMDAAAPYPDVAELLATADAELAALGWRDVTEALAAHPRIGQRPTGTGQEAEWSRHEQAAAVGSDAELAAANEAYERKFGRVFLISAAGRAADEVLAESRRRLANNEVAERDEVRRELAAIVRGRLARCAG</sequence>
<evidence type="ECO:0000256" key="4">
    <source>
        <dbReference type="ARBA" id="ARBA00022631"/>
    </source>
</evidence>
<dbReference type="AlphaFoldDB" id="A0A0N9I316"/>
<feature type="domain" description="Oxo-4-hydroxy-4-carboxy-5-ureidoimidazoline decarboxylase" evidence="7">
    <location>
        <begin position="13"/>
        <end position="153"/>
    </location>
</feature>
<evidence type="ECO:0000256" key="2">
    <source>
        <dbReference type="ARBA" id="ARBA00004754"/>
    </source>
</evidence>
<evidence type="ECO:0000313" key="9">
    <source>
        <dbReference type="Proteomes" id="UP000063699"/>
    </source>
</evidence>
<evidence type="ECO:0000313" key="8">
    <source>
        <dbReference type="EMBL" id="ALG08873.1"/>
    </source>
</evidence>
<dbReference type="GO" id="GO:0019628">
    <property type="term" value="P:urate catabolic process"/>
    <property type="evidence" value="ECO:0007669"/>
    <property type="project" value="TreeGrafter"/>
</dbReference>
<dbReference type="EC" id="4.1.1.97" evidence="3"/>
<protein>
    <recommendedName>
        <fullName evidence="3">2-oxo-4-hydroxy-4-carboxy-5-ureidoimidazoline decarboxylase</fullName>
        <ecNumber evidence="3">4.1.1.97</ecNumber>
    </recommendedName>
</protein>
<dbReference type="Gene3D" id="1.10.3330.10">
    <property type="entry name" value="Oxo-4-hydroxy-4-carboxy-5-ureidoimidazoline decarboxylase"/>
    <property type="match status" value="1"/>
</dbReference>
<accession>A0A0N9I316</accession>
<name>A0A0N9I316_9PSEU</name>
<dbReference type="GO" id="GO:0006144">
    <property type="term" value="P:purine nucleobase metabolic process"/>
    <property type="evidence" value="ECO:0007669"/>
    <property type="project" value="UniProtKB-KW"/>
</dbReference>
<evidence type="ECO:0000256" key="6">
    <source>
        <dbReference type="ARBA" id="ARBA00023239"/>
    </source>
</evidence>
<gene>
    <name evidence="8" type="ORF">AOZ06_19885</name>
</gene>
<dbReference type="Proteomes" id="UP000063699">
    <property type="component" value="Chromosome"/>
</dbReference>
<keyword evidence="4" id="KW-0659">Purine metabolism</keyword>
<organism evidence="8 9">
    <name type="scientific">Kibdelosporangium phytohabitans</name>
    <dbReference type="NCBI Taxonomy" id="860235"/>
    <lineage>
        <taxon>Bacteria</taxon>
        <taxon>Bacillati</taxon>
        <taxon>Actinomycetota</taxon>
        <taxon>Actinomycetes</taxon>
        <taxon>Pseudonocardiales</taxon>
        <taxon>Pseudonocardiaceae</taxon>
        <taxon>Kibdelosporangium</taxon>
    </lineage>
</organism>
<dbReference type="Pfam" id="PF09349">
    <property type="entry name" value="OHCU_decarbox"/>
    <property type="match status" value="1"/>
</dbReference>
<evidence type="ECO:0000256" key="3">
    <source>
        <dbReference type="ARBA" id="ARBA00012257"/>
    </source>
</evidence>